<evidence type="ECO:0000313" key="2">
    <source>
        <dbReference type="Proteomes" id="UP001060085"/>
    </source>
</evidence>
<reference evidence="2" key="1">
    <citation type="journal article" date="2023" name="Nat. Plants">
        <title>Single-cell RNA sequencing provides a high-resolution roadmap for understanding the multicellular compartmentation of specialized metabolism.</title>
        <authorList>
            <person name="Sun S."/>
            <person name="Shen X."/>
            <person name="Li Y."/>
            <person name="Li Y."/>
            <person name="Wang S."/>
            <person name="Li R."/>
            <person name="Zhang H."/>
            <person name="Shen G."/>
            <person name="Guo B."/>
            <person name="Wei J."/>
            <person name="Xu J."/>
            <person name="St-Pierre B."/>
            <person name="Chen S."/>
            <person name="Sun C."/>
        </authorList>
    </citation>
    <scope>NUCLEOTIDE SEQUENCE [LARGE SCALE GENOMIC DNA]</scope>
</reference>
<sequence length="258" mass="30156">MKDKHLTISKDYSREEFGREKKQVCEVLDLLMTVSPGPTAANRVLLVHHLEEHTQPHSLSALIDLLAWDCCSWFELDKNFEGSYRDLSVECLKKARRMEVKRKQEDYQSKLSRDMHNFHMVVVMDSMLMVNATMDMEMETSLLEDVLELEKSIIKPKRCGEEQLSIPPQGVTKVETLKPSMIEEFPTVNELPQAQEVVEESIVHVEEEALKEKLCDFMSGKNNEKEEYIEIKEKERVEERERLEERLCIFDSISIFSK</sequence>
<protein>
    <submittedName>
        <fullName evidence="1">Uncharacterized protein</fullName>
    </submittedName>
</protein>
<keyword evidence="2" id="KW-1185">Reference proteome</keyword>
<dbReference type="Proteomes" id="UP001060085">
    <property type="component" value="Linkage Group LG04"/>
</dbReference>
<evidence type="ECO:0000313" key="1">
    <source>
        <dbReference type="EMBL" id="KAI5666909.1"/>
    </source>
</evidence>
<proteinExistence type="predicted"/>
<comment type="caution">
    <text evidence="1">The sequence shown here is derived from an EMBL/GenBank/DDBJ whole genome shotgun (WGS) entry which is preliminary data.</text>
</comment>
<name>A0ACC0B2N9_CATRO</name>
<organism evidence="1 2">
    <name type="scientific">Catharanthus roseus</name>
    <name type="common">Madagascar periwinkle</name>
    <name type="synonym">Vinca rosea</name>
    <dbReference type="NCBI Taxonomy" id="4058"/>
    <lineage>
        <taxon>Eukaryota</taxon>
        <taxon>Viridiplantae</taxon>
        <taxon>Streptophyta</taxon>
        <taxon>Embryophyta</taxon>
        <taxon>Tracheophyta</taxon>
        <taxon>Spermatophyta</taxon>
        <taxon>Magnoliopsida</taxon>
        <taxon>eudicotyledons</taxon>
        <taxon>Gunneridae</taxon>
        <taxon>Pentapetalae</taxon>
        <taxon>asterids</taxon>
        <taxon>lamiids</taxon>
        <taxon>Gentianales</taxon>
        <taxon>Apocynaceae</taxon>
        <taxon>Rauvolfioideae</taxon>
        <taxon>Vinceae</taxon>
        <taxon>Catharanthinae</taxon>
        <taxon>Catharanthus</taxon>
    </lineage>
</organism>
<gene>
    <name evidence="1" type="ORF">M9H77_16762</name>
</gene>
<dbReference type="EMBL" id="CM044704">
    <property type="protein sequence ID" value="KAI5666909.1"/>
    <property type="molecule type" value="Genomic_DNA"/>
</dbReference>
<accession>A0ACC0B2N9</accession>